<proteinExistence type="predicted"/>
<accession>A0A6M3Q9T4</accession>
<dbReference type="EMBL" id="MN733730">
    <property type="protein sequence ID" value="QJC19259.1"/>
    <property type="molecule type" value="Genomic_DNA"/>
</dbReference>
<feature type="region of interest" description="Disordered" evidence="1">
    <location>
        <begin position="1"/>
        <end position="87"/>
    </location>
</feature>
<sequence length="157" mass="18118">MAQRMVDEKTRAAEPPEAESRTPMSEEEDIDGESLGSQDTDFLSEEEEEDQQEQEQEEQETAHQQQKRERSSQTPPSRTATPAVKRRVTSSIEEVIVPKVAAKRGKYRSWARYRVAICQALRDTVFDRRQAAELLKRSRRLYVPPSVVAYYARKLCS</sequence>
<feature type="compositionally biased region" description="Basic and acidic residues" evidence="1">
    <location>
        <begin position="1"/>
        <end position="20"/>
    </location>
</feature>
<feature type="compositionally biased region" description="Acidic residues" evidence="1">
    <location>
        <begin position="42"/>
        <end position="59"/>
    </location>
</feature>
<evidence type="ECO:0000313" key="2">
    <source>
        <dbReference type="EMBL" id="QJC19259.1"/>
    </source>
</evidence>
<evidence type="ECO:0000256" key="1">
    <source>
        <dbReference type="SAM" id="MobiDB-lite"/>
    </source>
</evidence>
<reference evidence="2" key="1">
    <citation type="submission" date="2019-11" db="EMBL/GenBank/DDBJ databases">
        <authorList>
            <person name="Huang Y."/>
            <person name="Zhang J."/>
            <person name="Sun M."/>
        </authorList>
    </citation>
    <scope>NUCLEOTIDE SEQUENCE</scope>
    <source>
        <strain evidence="2">GD-2019</strain>
    </source>
</reference>
<protein>
    <submittedName>
        <fullName evidence="2">22K</fullName>
    </submittedName>
</protein>
<name>A0A6M3Q9T4_9ADEN</name>
<organism evidence="2">
    <name type="scientific">Duck adenovirus 4</name>
    <dbReference type="NCBI Taxonomy" id="2726020"/>
    <lineage>
        <taxon>Viruses</taxon>
        <taxon>Varidnaviria</taxon>
        <taxon>Bamfordvirae</taxon>
        <taxon>Preplasmiviricota</taxon>
        <taxon>Polisuviricotina</taxon>
        <taxon>Pharingeaviricetes</taxon>
        <taxon>Rowavirales</taxon>
        <taxon>Adenoviridae</taxon>
        <taxon>Aviadenovirus</taxon>
        <taxon>Aviadenovirus cairinae</taxon>
    </lineage>
</organism>